<protein>
    <submittedName>
        <fullName evidence="1">Uncharacterized protein</fullName>
    </submittedName>
</protein>
<sequence length="103" mass="11789">MSTSSLSWGTTPFPEDVTGYWVAFSTECFKEQVLIRSMKSTGGITSGHGMAETQSSVWLMSLPANDENIRTQSLQDQREKTMILRRYSQSFNIIQFLMKKMEH</sequence>
<keyword evidence="2" id="KW-1185">Reference proteome</keyword>
<organism evidence="1 2">
    <name type="scientific">Mya arenaria</name>
    <name type="common">Soft-shell clam</name>
    <dbReference type="NCBI Taxonomy" id="6604"/>
    <lineage>
        <taxon>Eukaryota</taxon>
        <taxon>Metazoa</taxon>
        <taxon>Spiralia</taxon>
        <taxon>Lophotrochozoa</taxon>
        <taxon>Mollusca</taxon>
        <taxon>Bivalvia</taxon>
        <taxon>Autobranchia</taxon>
        <taxon>Heteroconchia</taxon>
        <taxon>Euheterodonta</taxon>
        <taxon>Imparidentia</taxon>
        <taxon>Neoheterodontei</taxon>
        <taxon>Myida</taxon>
        <taxon>Myoidea</taxon>
        <taxon>Myidae</taxon>
        <taxon>Mya</taxon>
    </lineage>
</organism>
<name>A0ABY7DRC6_MYAAR</name>
<reference evidence="1" key="1">
    <citation type="submission" date="2022-11" db="EMBL/GenBank/DDBJ databases">
        <title>Centuries of genome instability and evolution in soft-shell clam transmissible cancer (bioRxiv).</title>
        <authorList>
            <person name="Hart S.F.M."/>
            <person name="Yonemitsu M.A."/>
            <person name="Giersch R.M."/>
            <person name="Beal B.F."/>
            <person name="Arriagada G."/>
            <person name="Davis B.W."/>
            <person name="Ostrander E.A."/>
            <person name="Goff S.P."/>
            <person name="Metzger M.J."/>
        </authorList>
    </citation>
    <scope>NUCLEOTIDE SEQUENCE</scope>
    <source>
        <strain evidence="1">MELC-2E11</strain>
        <tissue evidence="1">Siphon/mantle</tissue>
    </source>
</reference>
<evidence type="ECO:0000313" key="1">
    <source>
        <dbReference type="EMBL" id="WAR00262.1"/>
    </source>
</evidence>
<evidence type="ECO:0000313" key="2">
    <source>
        <dbReference type="Proteomes" id="UP001164746"/>
    </source>
</evidence>
<gene>
    <name evidence="1" type="ORF">MAR_024634</name>
</gene>
<dbReference type="EMBL" id="CP111014">
    <property type="protein sequence ID" value="WAR00262.1"/>
    <property type="molecule type" value="Genomic_DNA"/>
</dbReference>
<accession>A0ABY7DRC6</accession>
<dbReference type="Proteomes" id="UP001164746">
    <property type="component" value="Chromosome 3"/>
</dbReference>
<proteinExistence type="predicted"/>